<dbReference type="PROSITE" id="PS01124">
    <property type="entry name" value="HTH_ARAC_FAMILY_2"/>
    <property type="match status" value="1"/>
</dbReference>
<evidence type="ECO:0000256" key="1">
    <source>
        <dbReference type="ARBA" id="ARBA00023015"/>
    </source>
</evidence>
<dbReference type="PROSITE" id="PS00041">
    <property type="entry name" value="HTH_ARAC_FAMILY_1"/>
    <property type="match status" value="1"/>
</dbReference>
<dbReference type="RefSeq" id="WP_007039053.1">
    <property type="nucleotide sequence ID" value="NZ_AFWT01000002.1"/>
</dbReference>
<dbReference type="Pfam" id="PF12833">
    <property type="entry name" value="HTH_18"/>
    <property type="match status" value="1"/>
</dbReference>
<name>G2DWE8_9GAMM</name>
<keyword evidence="6" id="KW-1185">Reference proteome</keyword>
<keyword evidence="1" id="KW-0805">Transcription regulation</keyword>
<dbReference type="InterPro" id="IPR053142">
    <property type="entry name" value="PchR_regulatory_protein"/>
</dbReference>
<dbReference type="EMBL" id="AFWT01000002">
    <property type="protein sequence ID" value="EGV33648.1"/>
    <property type="molecule type" value="Genomic_DNA"/>
</dbReference>
<evidence type="ECO:0000256" key="2">
    <source>
        <dbReference type="ARBA" id="ARBA00023125"/>
    </source>
</evidence>
<gene>
    <name evidence="5" type="ORF">ThidrDRAFT_0337</name>
</gene>
<dbReference type="AlphaFoldDB" id="G2DWE8"/>
<dbReference type="PANTHER" id="PTHR47893">
    <property type="entry name" value="REGULATORY PROTEIN PCHR"/>
    <property type="match status" value="1"/>
</dbReference>
<dbReference type="InterPro" id="IPR020449">
    <property type="entry name" value="Tscrpt_reg_AraC-type_HTH"/>
</dbReference>
<keyword evidence="3" id="KW-0804">Transcription</keyword>
<dbReference type="PANTHER" id="PTHR47893:SF1">
    <property type="entry name" value="REGULATORY PROTEIN PCHR"/>
    <property type="match status" value="1"/>
</dbReference>
<feature type="domain" description="HTH araC/xylS-type" evidence="4">
    <location>
        <begin position="225"/>
        <end position="321"/>
    </location>
</feature>
<dbReference type="STRING" id="765913.ThidrDRAFT_0337"/>
<proteinExistence type="predicted"/>
<accession>G2DWE8</accession>
<comment type="caution">
    <text evidence="5">The sequence shown here is derived from an EMBL/GenBank/DDBJ whole genome shotgun (WGS) entry which is preliminary data.</text>
</comment>
<dbReference type="InterPro" id="IPR018060">
    <property type="entry name" value="HTH_AraC"/>
</dbReference>
<reference evidence="5 6" key="1">
    <citation type="submission" date="2011-06" db="EMBL/GenBank/DDBJ databases">
        <title>The draft genome of Thiorhodococcus drewsii AZ1.</title>
        <authorList>
            <consortium name="US DOE Joint Genome Institute (JGI-PGF)"/>
            <person name="Lucas S."/>
            <person name="Han J."/>
            <person name="Lapidus A."/>
            <person name="Cheng J.-F."/>
            <person name="Goodwin L."/>
            <person name="Pitluck S."/>
            <person name="Peters L."/>
            <person name="Land M.L."/>
            <person name="Hauser L."/>
            <person name="Vogl K."/>
            <person name="Liu Z."/>
            <person name="Imhoff J."/>
            <person name="Thiel V."/>
            <person name="Frigaard N.-U."/>
            <person name="Bryant D.A."/>
            <person name="Woyke T.J."/>
        </authorList>
    </citation>
    <scope>NUCLEOTIDE SEQUENCE [LARGE SCALE GENOMIC DNA]</scope>
    <source>
        <strain evidence="5 6">AZ1</strain>
    </source>
</reference>
<dbReference type="eggNOG" id="COG2207">
    <property type="taxonomic scope" value="Bacteria"/>
</dbReference>
<dbReference type="GO" id="GO:0043565">
    <property type="term" value="F:sequence-specific DNA binding"/>
    <property type="evidence" value="ECO:0007669"/>
    <property type="project" value="InterPro"/>
</dbReference>
<dbReference type="SMART" id="SM00342">
    <property type="entry name" value="HTH_ARAC"/>
    <property type="match status" value="1"/>
</dbReference>
<dbReference type="GO" id="GO:0003700">
    <property type="term" value="F:DNA-binding transcription factor activity"/>
    <property type="evidence" value="ECO:0007669"/>
    <property type="project" value="InterPro"/>
</dbReference>
<keyword evidence="2" id="KW-0238">DNA-binding</keyword>
<dbReference type="Proteomes" id="UP000004200">
    <property type="component" value="Unassembled WGS sequence"/>
</dbReference>
<organism evidence="5 6">
    <name type="scientific">Thiorhodococcus drewsii AZ1</name>
    <dbReference type="NCBI Taxonomy" id="765913"/>
    <lineage>
        <taxon>Bacteria</taxon>
        <taxon>Pseudomonadati</taxon>
        <taxon>Pseudomonadota</taxon>
        <taxon>Gammaproteobacteria</taxon>
        <taxon>Chromatiales</taxon>
        <taxon>Chromatiaceae</taxon>
        <taxon>Thiorhodococcus</taxon>
    </lineage>
</organism>
<dbReference type="InterPro" id="IPR018062">
    <property type="entry name" value="HTH_AraC-typ_CS"/>
</dbReference>
<dbReference type="InterPro" id="IPR009057">
    <property type="entry name" value="Homeodomain-like_sf"/>
</dbReference>
<evidence type="ECO:0000259" key="4">
    <source>
        <dbReference type="PROSITE" id="PS01124"/>
    </source>
</evidence>
<evidence type="ECO:0000313" key="5">
    <source>
        <dbReference type="EMBL" id="EGV33648.1"/>
    </source>
</evidence>
<dbReference type="PRINTS" id="PR00032">
    <property type="entry name" value="HTHARAC"/>
</dbReference>
<protein>
    <submittedName>
        <fullName evidence="5">Transcriptional regulator, AraC family</fullName>
    </submittedName>
</protein>
<evidence type="ECO:0000313" key="6">
    <source>
        <dbReference type="Proteomes" id="UP000004200"/>
    </source>
</evidence>
<sequence length="321" mass="36063">MVRIRDQFSEVDVRRSGGIVRAGGEVELLRSADFFENPARVDVFCASALRVRTHQVQPGLAVSVASSAACWELYAVADENEQARVHFNCQLRGRTQVRHGGQRFELDQTNVLASFAPGGRFHLECSADWCNVELRIAPALLEDLAGEEYEGFCSDRACESCLLRNPVSMRIQDAAVRLGHLLAEESPSSLLVQAASLEFLAWHLKSIRPKACDSGVCARERRRLIEARDILLSDLSRPPTIEQLARETGLNQLKIKRGFKAMFGTSVYALFQRERMMVARRLLQRHSVTETASRLGYSNVSHFSTAFRKQFGLLPREARRS</sequence>
<dbReference type="SUPFAM" id="SSF46689">
    <property type="entry name" value="Homeodomain-like"/>
    <property type="match status" value="2"/>
</dbReference>
<dbReference type="Gene3D" id="1.10.10.60">
    <property type="entry name" value="Homeodomain-like"/>
    <property type="match status" value="1"/>
</dbReference>
<evidence type="ECO:0000256" key="3">
    <source>
        <dbReference type="ARBA" id="ARBA00023163"/>
    </source>
</evidence>